<evidence type="ECO:0000313" key="2">
    <source>
        <dbReference type="EMBL" id="GFD11004.1"/>
    </source>
</evidence>
<name>A0A699TT92_TANCI</name>
<accession>A0A699TT92</accession>
<protein>
    <submittedName>
        <fullName evidence="2">Uncharacterized protein</fullName>
    </submittedName>
</protein>
<feature type="non-terminal residue" evidence="2">
    <location>
        <position position="101"/>
    </location>
</feature>
<proteinExistence type="predicted"/>
<gene>
    <name evidence="2" type="ORF">Tci_882973</name>
</gene>
<dbReference type="EMBL" id="BKCJ011256202">
    <property type="protein sequence ID" value="GFD11004.1"/>
    <property type="molecule type" value="Genomic_DNA"/>
</dbReference>
<organism evidence="2">
    <name type="scientific">Tanacetum cinerariifolium</name>
    <name type="common">Dalmatian daisy</name>
    <name type="synonym">Chrysanthemum cinerariifolium</name>
    <dbReference type="NCBI Taxonomy" id="118510"/>
    <lineage>
        <taxon>Eukaryota</taxon>
        <taxon>Viridiplantae</taxon>
        <taxon>Streptophyta</taxon>
        <taxon>Embryophyta</taxon>
        <taxon>Tracheophyta</taxon>
        <taxon>Spermatophyta</taxon>
        <taxon>Magnoliopsida</taxon>
        <taxon>eudicotyledons</taxon>
        <taxon>Gunneridae</taxon>
        <taxon>Pentapetalae</taxon>
        <taxon>asterids</taxon>
        <taxon>campanulids</taxon>
        <taxon>Asterales</taxon>
        <taxon>Asteraceae</taxon>
        <taxon>Asteroideae</taxon>
        <taxon>Anthemideae</taxon>
        <taxon>Anthemidinae</taxon>
        <taxon>Tanacetum</taxon>
    </lineage>
</organism>
<feature type="region of interest" description="Disordered" evidence="1">
    <location>
        <begin position="14"/>
        <end position="45"/>
    </location>
</feature>
<sequence>MKAIYNLDVHVDSKSTKYSSLTKEETKSSSSTDTSSSHPSPPTPVVCEMHKEAQQVAGGPTSLGDTSKYLAHLHLSSGHDASADFIAKADHVISALKDSIP</sequence>
<reference evidence="2" key="1">
    <citation type="journal article" date="2019" name="Sci. Rep.">
        <title>Draft genome of Tanacetum cinerariifolium, the natural source of mosquito coil.</title>
        <authorList>
            <person name="Yamashiro T."/>
            <person name="Shiraishi A."/>
            <person name="Satake H."/>
            <person name="Nakayama K."/>
        </authorList>
    </citation>
    <scope>NUCLEOTIDE SEQUENCE</scope>
</reference>
<evidence type="ECO:0000256" key="1">
    <source>
        <dbReference type="SAM" id="MobiDB-lite"/>
    </source>
</evidence>
<feature type="compositionally biased region" description="Low complexity" evidence="1">
    <location>
        <begin position="28"/>
        <end position="38"/>
    </location>
</feature>
<dbReference type="AlphaFoldDB" id="A0A699TT92"/>
<comment type="caution">
    <text evidence="2">The sequence shown here is derived from an EMBL/GenBank/DDBJ whole genome shotgun (WGS) entry which is preliminary data.</text>
</comment>